<dbReference type="Proteomes" id="UP000024332">
    <property type="component" value="Unassembled WGS sequence"/>
</dbReference>
<reference evidence="2 3" key="1">
    <citation type="submission" date="2014-03" db="EMBL/GenBank/DDBJ databases">
        <title>Draft genome sequence of the novel thermoacidophilic archaea Acidianus copahuensis ALE1 strain, isolated from Copahue volcanic area in Neuquen Argentina.</title>
        <authorList>
            <person name="Urbieta M.S."/>
            <person name="Rascovan N."/>
            <person name="Castro C."/>
            <person name="Revale S."/>
            <person name="Giaveno M.A."/>
            <person name="Vazquez M.P."/>
            <person name="Donati E.R."/>
        </authorList>
    </citation>
    <scope>NUCLEOTIDE SEQUENCE [LARGE SCALE GENOMIC DNA]</scope>
    <source>
        <strain evidence="2 3">ALE1</strain>
    </source>
</reference>
<dbReference type="STRING" id="1160895.CM19_10875"/>
<evidence type="ECO:0000256" key="1">
    <source>
        <dbReference type="ARBA" id="ARBA00006018"/>
    </source>
</evidence>
<dbReference type="GO" id="GO:0005506">
    <property type="term" value="F:iron ion binding"/>
    <property type="evidence" value="ECO:0007669"/>
    <property type="project" value="TreeGrafter"/>
</dbReference>
<dbReference type="InterPro" id="IPR001109">
    <property type="entry name" value="Hydrogenase_HupF/HypC"/>
</dbReference>
<dbReference type="RefSeq" id="WP_048100495.1">
    <property type="nucleotide sequence ID" value="NZ_JFZT01000057.1"/>
</dbReference>
<dbReference type="PANTHER" id="PTHR35177:SF2">
    <property type="entry name" value="HYDROGENASE MATURATION FACTOR HYBG"/>
    <property type="match status" value="1"/>
</dbReference>
<accession>A0A031LL75</accession>
<dbReference type="EMBL" id="JFZT01000057">
    <property type="protein sequence ID" value="EZQ01979.1"/>
    <property type="molecule type" value="Genomic_DNA"/>
</dbReference>
<sequence>MCVAFPGRVLEIYGDFGKVDFGNGTIKDNVLLSLVNVNVGDYVLVHAGYAIQVIDEVEARRTIEMWEEMNNGISNEKRKQDFYEAIGGKL</sequence>
<evidence type="ECO:0000313" key="3">
    <source>
        <dbReference type="Proteomes" id="UP000024332"/>
    </source>
</evidence>
<evidence type="ECO:0000313" key="2">
    <source>
        <dbReference type="EMBL" id="EZQ01979.1"/>
    </source>
</evidence>
<dbReference type="OrthoDB" id="43695at2157"/>
<dbReference type="GO" id="GO:1902670">
    <property type="term" value="F:carbon dioxide binding"/>
    <property type="evidence" value="ECO:0007669"/>
    <property type="project" value="TreeGrafter"/>
</dbReference>
<name>A0A031LL75_9CREN</name>
<comment type="similarity">
    <text evidence="1">Belongs to the HupF/HypC family.</text>
</comment>
<organism evidence="2 3">
    <name type="scientific">Candidatus Acidianus copahuensis</name>
    <dbReference type="NCBI Taxonomy" id="1160895"/>
    <lineage>
        <taxon>Archaea</taxon>
        <taxon>Thermoproteota</taxon>
        <taxon>Thermoprotei</taxon>
        <taxon>Sulfolobales</taxon>
        <taxon>Sulfolobaceae</taxon>
        <taxon>Acidianus</taxon>
    </lineage>
</organism>
<dbReference type="SUPFAM" id="SSF159127">
    <property type="entry name" value="HupF/HypC-like"/>
    <property type="match status" value="1"/>
</dbReference>
<dbReference type="PANTHER" id="PTHR35177">
    <property type="entry name" value="HYDROGENASE MATURATION FACTOR HYBG"/>
    <property type="match status" value="1"/>
</dbReference>
<dbReference type="NCBIfam" id="TIGR00074">
    <property type="entry name" value="hypC_hupF"/>
    <property type="match status" value="1"/>
</dbReference>
<protein>
    <submittedName>
        <fullName evidence="2">Hydrogenase assembly protein HypC</fullName>
    </submittedName>
</protein>
<dbReference type="AlphaFoldDB" id="A0A031LL75"/>
<dbReference type="GO" id="GO:0051604">
    <property type="term" value="P:protein maturation"/>
    <property type="evidence" value="ECO:0007669"/>
    <property type="project" value="TreeGrafter"/>
</dbReference>
<comment type="caution">
    <text evidence="2">The sequence shown here is derived from an EMBL/GenBank/DDBJ whole genome shotgun (WGS) entry which is preliminary data.</text>
</comment>
<gene>
    <name evidence="2" type="ORF">CM19_10875</name>
</gene>
<dbReference type="Gene3D" id="2.30.30.140">
    <property type="match status" value="1"/>
</dbReference>
<dbReference type="Pfam" id="PF01455">
    <property type="entry name" value="HupF_HypC"/>
    <property type="match status" value="1"/>
</dbReference>
<proteinExistence type="inferred from homology"/>
<keyword evidence="3" id="KW-1185">Reference proteome</keyword>